<evidence type="ECO:0000313" key="3">
    <source>
        <dbReference type="Proteomes" id="UP000002038"/>
    </source>
</evidence>
<gene>
    <name evidence="2" type="ORF">BDBG_09058</name>
</gene>
<keyword evidence="3" id="KW-1185">Reference proteome</keyword>
<accession>A0A179V1I2</accession>
<dbReference type="EMBL" id="GG657481">
    <property type="protein sequence ID" value="OAT13950.1"/>
    <property type="molecule type" value="Genomic_DNA"/>
</dbReference>
<dbReference type="GeneID" id="8501208"/>
<proteinExistence type="predicted"/>
<dbReference type="AlphaFoldDB" id="A0A179V1I2"/>
<organism evidence="2 3">
    <name type="scientific">Blastomyces gilchristii (strain SLH14081)</name>
    <name type="common">Blastomyces dermatitidis</name>
    <dbReference type="NCBI Taxonomy" id="559298"/>
    <lineage>
        <taxon>Eukaryota</taxon>
        <taxon>Fungi</taxon>
        <taxon>Dikarya</taxon>
        <taxon>Ascomycota</taxon>
        <taxon>Pezizomycotina</taxon>
        <taxon>Eurotiomycetes</taxon>
        <taxon>Eurotiomycetidae</taxon>
        <taxon>Onygenales</taxon>
        <taxon>Ajellomycetaceae</taxon>
        <taxon>Blastomyces</taxon>
    </lineage>
</organism>
<dbReference type="VEuPathDB" id="FungiDB:BDBG_09058"/>
<dbReference type="Proteomes" id="UP000002038">
    <property type="component" value="Unassembled WGS sequence"/>
</dbReference>
<name>A0A179V1I2_BLAGS</name>
<evidence type="ECO:0000313" key="2">
    <source>
        <dbReference type="EMBL" id="OAT13950.1"/>
    </source>
</evidence>
<dbReference type="KEGG" id="bgh:BDBG_09058"/>
<protein>
    <submittedName>
        <fullName evidence="2">Uncharacterized protein</fullName>
    </submittedName>
</protein>
<reference evidence="3" key="1">
    <citation type="journal article" date="2015" name="PLoS Genet.">
        <title>The dynamic genome and transcriptome of the human fungal pathogen Blastomyces and close relative Emmonsia.</title>
        <authorList>
            <person name="Munoz J.F."/>
            <person name="Gauthier G.M."/>
            <person name="Desjardins C.A."/>
            <person name="Gallo J.E."/>
            <person name="Holder J."/>
            <person name="Sullivan T.D."/>
            <person name="Marty A.J."/>
            <person name="Carmen J.C."/>
            <person name="Chen Z."/>
            <person name="Ding L."/>
            <person name="Gujja S."/>
            <person name="Magrini V."/>
            <person name="Misas E."/>
            <person name="Mitreva M."/>
            <person name="Priest M."/>
            <person name="Saif S."/>
            <person name="Whiston E.A."/>
            <person name="Young S."/>
            <person name="Zeng Q."/>
            <person name="Goldman W.E."/>
            <person name="Mardis E.R."/>
            <person name="Taylor J.W."/>
            <person name="McEwen J.G."/>
            <person name="Clay O.K."/>
            <person name="Klein B.S."/>
            <person name="Cuomo C.A."/>
        </authorList>
    </citation>
    <scope>NUCLEOTIDE SEQUENCE [LARGE SCALE GENOMIC DNA]</scope>
    <source>
        <strain evidence="3">SLH14081</strain>
    </source>
</reference>
<feature type="region of interest" description="Disordered" evidence="1">
    <location>
        <begin position="68"/>
        <end position="118"/>
    </location>
</feature>
<sequence>MPPIKNRPNCALERRGLRRIRDYTLRSVVVADESPSNDIEPTELYALERCGLQRIRGYTLRSVVVADESPSNGQSADPIIPQSHTNHASYKESTELRFGASRATEDKGLYASERSGGG</sequence>
<evidence type="ECO:0000256" key="1">
    <source>
        <dbReference type="SAM" id="MobiDB-lite"/>
    </source>
</evidence>
<dbReference type="RefSeq" id="XP_031581191.1">
    <property type="nucleotide sequence ID" value="XM_031723848.1"/>
</dbReference>